<dbReference type="EMBL" id="WTVP01000031">
    <property type="protein sequence ID" value="NMG16272.1"/>
    <property type="molecule type" value="Genomic_DNA"/>
</dbReference>
<evidence type="ECO:0000313" key="3">
    <source>
        <dbReference type="EMBL" id="NMG16272.1"/>
    </source>
</evidence>
<feature type="compositionally biased region" description="Polar residues" evidence="1">
    <location>
        <begin position="1"/>
        <end position="10"/>
    </location>
</feature>
<accession>A0ABX1NWG5</accession>
<feature type="compositionally biased region" description="Low complexity" evidence="1">
    <location>
        <begin position="69"/>
        <end position="84"/>
    </location>
</feature>
<proteinExistence type="predicted"/>
<dbReference type="Proteomes" id="UP000633943">
    <property type="component" value="Unassembled WGS sequence"/>
</dbReference>
<feature type="region of interest" description="Disordered" evidence="1">
    <location>
        <begin position="59"/>
        <end position="95"/>
    </location>
</feature>
<keyword evidence="4" id="KW-1185">Reference proteome</keyword>
<evidence type="ECO:0000313" key="4">
    <source>
        <dbReference type="Proteomes" id="UP000633943"/>
    </source>
</evidence>
<gene>
    <name evidence="3" type="ORF">GPA24_12095</name>
</gene>
<reference evidence="3 4" key="1">
    <citation type="submission" date="2019-12" db="EMBL/GenBank/DDBJ databases">
        <title>Comparative genomics gives insights into the taxonomy of the Azoarcus-Aromatoleum group and reveals separate origins of nif in the plant-associated Azoarcus and non-plant-associated Aromatoleum sub-groups.</title>
        <authorList>
            <person name="Lafos M."/>
            <person name="Maluk M."/>
            <person name="Batista M."/>
            <person name="Junghare M."/>
            <person name="Carmona M."/>
            <person name="Faoro H."/>
            <person name="Cruz L.M."/>
            <person name="Battistoni F."/>
            <person name="De Souza E."/>
            <person name="Pedrosa F."/>
            <person name="Chen W.-M."/>
            <person name="Poole P.S."/>
            <person name="Dixon R.A."/>
            <person name="James E.K."/>
        </authorList>
    </citation>
    <scope>NUCLEOTIDE SEQUENCE [LARGE SCALE GENOMIC DNA]</scope>
    <source>
        <strain evidence="3 4">PbN1</strain>
    </source>
</reference>
<comment type="caution">
    <text evidence="3">The sequence shown here is derived from an EMBL/GenBank/DDBJ whole genome shotgun (WGS) entry which is preliminary data.</text>
</comment>
<evidence type="ECO:0000256" key="1">
    <source>
        <dbReference type="SAM" id="MobiDB-lite"/>
    </source>
</evidence>
<protein>
    <submittedName>
        <fullName evidence="3">Uncharacterized protein</fullName>
    </submittedName>
</protein>
<sequence>MSMPQATLTQDGAGETVALPPRHHPGRRRVVFVLIIFLVIAGIALSALHVLRAPAPPEAMPQARSQHESAGALAPPSLSDPLPARGAESSARLDSVEERTVELARRVDGLVTTLAELTTSLTTSVTALSDANAQLRSRLDVVKHPPQPAIHRPPRINQPAPSKPRLPEIVSIDSWANQSSVAIRDADGHLAFYREGDTVGVARIERVDTYARQVQFRLPDGSTATVRVHD</sequence>
<feature type="region of interest" description="Disordered" evidence="1">
    <location>
        <begin position="1"/>
        <end position="22"/>
    </location>
</feature>
<keyword evidence="2" id="KW-0812">Transmembrane</keyword>
<evidence type="ECO:0000256" key="2">
    <source>
        <dbReference type="SAM" id="Phobius"/>
    </source>
</evidence>
<feature type="region of interest" description="Disordered" evidence="1">
    <location>
        <begin position="144"/>
        <end position="163"/>
    </location>
</feature>
<keyword evidence="2" id="KW-1133">Transmembrane helix</keyword>
<organism evidence="3 4">
    <name type="scientific">Aromatoleum bremense</name>
    <dbReference type="NCBI Taxonomy" id="76115"/>
    <lineage>
        <taxon>Bacteria</taxon>
        <taxon>Pseudomonadati</taxon>
        <taxon>Pseudomonadota</taxon>
        <taxon>Betaproteobacteria</taxon>
        <taxon>Rhodocyclales</taxon>
        <taxon>Rhodocyclaceae</taxon>
        <taxon>Aromatoleum</taxon>
    </lineage>
</organism>
<dbReference type="RefSeq" id="WP_169202860.1">
    <property type="nucleotide sequence ID" value="NZ_CP059467.1"/>
</dbReference>
<keyword evidence="2" id="KW-0472">Membrane</keyword>
<name>A0ABX1NWG5_9RHOO</name>
<feature type="transmembrane region" description="Helical" evidence="2">
    <location>
        <begin position="30"/>
        <end position="51"/>
    </location>
</feature>